<evidence type="ECO:0000313" key="2">
    <source>
        <dbReference type="EMBL" id="MFC5291827.1"/>
    </source>
</evidence>
<keyword evidence="3" id="KW-1185">Reference proteome</keyword>
<accession>A0ABW0EXJ0</accession>
<proteinExistence type="predicted"/>
<dbReference type="RefSeq" id="WP_158444049.1">
    <property type="nucleotide sequence ID" value="NZ_JAOAOS010000001.1"/>
</dbReference>
<protein>
    <submittedName>
        <fullName evidence="2">Uncharacterized protein</fullName>
    </submittedName>
</protein>
<evidence type="ECO:0000313" key="3">
    <source>
        <dbReference type="Proteomes" id="UP001595976"/>
    </source>
</evidence>
<dbReference type="EMBL" id="JBHSLI010000001">
    <property type="protein sequence ID" value="MFC5291827.1"/>
    <property type="molecule type" value="Genomic_DNA"/>
</dbReference>
<comment type="caution">
    <text evidence="2">The sequence shown here is derived from an EMBL/GenBank/DDBJ whole genome shotgun (WGS) entry which is preliminary data.</text>
</comment>
<reference evidence="3" key="1">
    <citation type="journal article" date="2019" name="Int. J. Syst. Evol. Microbiol.">
        <title>The Global Catalogue of Microorganisms (GCM) 10K type strain sequencing project: providing services to taxonomists for standard genome sequencing and annotation.</title>
        <authorList>
            <consortium name="The Broad Institute Genomics Platform"/>
            <consortium name="The Broad Institute Genome Sequencing Center for Infectious Disease"/>
            <person name="Wu L."/>
            <person name="Ma J."/>
        </authorList>
    </citation>
    <scope>NUCLEOTIDE SEQUENCE [LARGE SCALE GENOMIC DNA]</scope>
    <source>
        <strain evidence="3">CGMCC 1.15643</strain>
    </source>
</reference>
<name>A0ABW0EXJ0_9HYPH</name>
<organism evidence="2 3">
    <name type="scientific">Bosea minatitlanensis</name>
    <dbReference type="NCBI Taxonomy" id="128782"/>
    <lineage>
        <taxon>Bacteria</taxon>
        <taxon>Pseudomonadati</taxon>
        <taxon>Pseudomonadota</taxon>
        <taxon>Alphaproteobacteria</taxon>
        <taxon>Hyphomicrobiales</taxon>
        <taxon>Boseaceae</taxon>
        <taxon>Bosea</taxon>
    </lineage>
</organism>
<sequence>MNIRQAPGALPQPLVARLQVDAHPSGIGGVGDIRKRLSLLPGRSGASRAAPSSWSQEARIHLFVADHHAELQQGIAMDVDLENPENEQKGDHGIDQMRIRRRGRRPALHSVAIQAVHRQFSRIQSLRSPQVMPSESKPNELLRAQPVRL</sequence>
<feature type="region of interest" description="Disordered" evidence="1">
    <location>
        <begin position="126"/>
        <end position="149"/>
    </location>
</feature>
<dbReference type="Proteomes" id="UP001595976">
    <property type="component" value="Unassembled WGS sequence"/>
</dbReference>
<gene>
    <name evidence="2" type="ORF">ACFPK2_02365</name>
</gene>
<evidence type="ECO:0000256" key="1">
    <source>
        <dbReference type="SAM" id="MobiDB-lite"/>
    </source>
</evidence>